<name>A0A9Q9MBV9_9ACTN</name>
<gene>
    <name evidence="2" type="ORF">Daura_43495</name>
</gene>
<sequence length="204" mass="22083">MTGREPVAAGETVYLTPKTRGAARECWSQPRAVVLAVADPFVTVRLVTGRTASRPRAVIPSTPAVMDPAAGVWIREHVLNRKHHRASRVLDETCPCQWGPCGHCLAGRHDRCAHRQPGWNPVSSETYVVNRLGYVLAEVWRATGPACAWHCPCPAPDCAVVVPDGPVITTHAANVVRTLPTPAARRRRPAAPPAGAEHEALTLW</sequence>
<feature type="region of interest" description="Disordered" evidence="1">
    <location>
        <begin position="182"/>
        <end position="204"/>
    </location>
</feature>
<accession>A0A9Q9MBV9</accession>
<dbReference type="RefSeq" id="WP_033362466.1">
    <property type="nucleotide sequence ID" value="NZ_CP073767.1"/>
</dbReference>
<protein>
    <submittedName>
        <fullName evidence="2">Uncharacterized protein</fullName>
    </submittedName>
</protein>
<dbReference type="AlphaFoldDB" id="A0A9Q9MBV9"/>
<evidence type="ECO:0000256" key="1">
    <source>
        <dbReference type="SAM" id="MobiDB-lite"/>
    </source>
</evidence>
<reference evidence="2" key="1">
    <citation type="submission" date="2021-04" db="EMBL/GenBank/DDBJ databases">
        <title>Dactylosporangium aurantiacum NRRL B-8018 full assembly.</title>
        <authorList>
            <person name="Hartkoorn R.C."/>
            <person name="Beaudoing E."/>
            <person name="Hot D."/>
        </authorList>
    </citation>
    <scope>NUCLEOTIDE SEQUENCE</scope>
    <source>
        <strain evidence="2">NRRL B-8018</strain>
    </source>
</reference>
<organism evidence="2 3">
    <name type="scientific">Dactylosporangium aurantiacum</name>
    <dbReference type="NCBI Taxonomy" id="35754"/>
    <lineage>
        <taxon>Bacteria</taxon>
        <taxon>Bacillati</taxon>
        <taxon>Actinomycetota</taxon>
        <taxon>Actinomycetes</taxon>
        <taxon>Micromonosporales</taxon>
        <taxon>Micromonosporaceae</taxon>
        <taxon>Dactylosporangium</taxon>
    </lineage>
</organism>
<evidence type="ECO:0000313" key="3">
    <source>
        <dbReference type="Proteomes" id="UP001058003"/>
    </source>
</evidence>
<dbReference type="Pfam" id="PF19761">
    <property type="entry name" value="DUF6248"/>
    <property type="match status" value="1"/>
</dbReference>
<evidence type="ECO:0000313" key="2">
    <source>
        <dbReference type="EMBL" id="UWZ53348.1"/>
    </source>
</evidence>
<dbReference type="OrthoDB" id="3255150at2"/>
<dbReference type="Proteomes" id="UP001058003">
    <property type="component" value="Chromosome"/>
</dbReference>
<keyword evidence="3" id="KW-1185">Reference proteome</keyword>
<dbReference type="EMBL" id="CP073767">
    <property type="protein sequence ID" value="UWZ53348.1"/>
    <property type="molecule type" value="Genomic_DNA"/>
</dbReference>
<dbReference type="KEGG" id="daur:Daura_43495"/>
<dbReference type="InterPro" id="IPR046215">
    <property type="entry name" value="DUF6248"/>
</dbReference>
<proteinExistence type="predicted"/>